<evidence type="ECO:0000256" key="1">
    <source>
        <dbReference type="SAM" id="MobiDB-lite"/>
    </source>
</evidence>
<name>A0A6G1X783_9BACI</name>
<keyword evidence="4" id="KW-1185">Reference proteome</keyword>
<dbReference type="AlphaFoldDB" id="A0A6G1X783"/>
<dbReference type="RefSeq" id="WP_153728676.1">
    <property type="nucleotide sequence ID" value="NZ_WJNH01000006.1"/>
</dbReference>
<proteinExistence type="predicted"/>
<dbReference type="Proteomes" id="UP000480185">
    <property type="component" value="Unassembled WGS sequence"/>
</dbReference>
<dbReference type="EMBL" id="WJNH01000006">
    <property type="protein sequence ID" value="MRG86766.1"/>
    <property type="molecule type" value="Genomic_DNA"/>
</dbReference>
<evidence type="ECO:0000313" key="4">
    <source>
        <dbReference type="Proteomes" id="UP000480185"/>
    </source>
</evidence>
<feature type="transmembrane region" description="Helical" evidence="2">
    <location>
        <begin position="54"/>
        <end position="75"/>
    </location>
</feature>
<accession>A0A6G1X783</accession>
<evidence type="ECO:0000256" key="2">
    <source>
        <dbReference type="SAM" id="Phobius"/>
    </source>
</evidence>
<dbReference type="OrthoDB" id="2940388at2"/>
<keyword evidence="2" id="KW-0812">Transmembrane</keyword>
<feature type="region of interest" description="Disordered" evidence="1">
    <location>
        <begin position="78"/>
        <end position="107"/>
    </location>
</feature>
<evidence type="ECO:0000313" key="3">
    <source>
        <dbReference type="EMBL" id="MRG86766.1"/>
    </source>
</evidence>
<gene>
    <name evidence="3" type="ORF">GH754_10645</name>
</gene>
<keyword evidence="2" id="KW-1133">Transmembrane helix</keyword>
<reference evidence="3 4" key="1">
    <citation type="submission" date="2019-11" db="EMBL/GenBank/DDBJ databases">
        <authorList>
            <person name="Li J."/>
        </authorList>
    </citation>
    <scope>NUCLEOTIDE SEQUENCE [LARGE SCALE GENOMIC DNA]</scope>
    <source>
        <strain evidence="3 4">J4</strain>
    </source>
</reference>
<feature type="compositionally biased region" description="Basic and acidic residues" evidence="1">
    <location>
        <begin position="80"/>
        <end position="101"/>
    </location>
</feature>
<comment type="caution">
    <text evidence="3">The sequence shown here is derived from an EMBL/GenBank/DDBJ whole genome shotgun (WGS) entry which is preliminary data.</text>
</comment>
<organism evidence="3 4">
    <name type="scientific">Salinibacillus xinjiangensis</name>
    <dbReference type="NCBI Taxonomy" id="1229268"/>
    <lineage>
        <taxon>Bacteria</taxon>
        <taxon>Bacillati</taxon>
        <taxon>Bacillota</taxon>
        <taxon>Bacilli</taxon>
        <taxon>Bacillales</taxon>
        <taxon>Bacillaceae</taxon>
        <taxon>Salinibacillus</taxon>
    </lineage>
</organism>
<keyword evidence="2" id="KW-0472">Membrane</keyword>
<sequence>MSNHDDFEQLERELRQFPKNELREKDFQEIHQNVVEFANQYEKLEGKNRWMKRIVGGIGSIAAVLIFTFITISLVSEDGQTAKEHGQNETRMDKSGEKQNNEDQTIEPSMDPRIATIKETLSDFELPEKGRMNPEEAQEHIQGYTNADDLIVYENGFVINEKKKRVTSVIHFDGPNQSPVPKGTQALAFFKTLVGADLSEHAVLNGSVSIGEDIPEIDDDIRRYMEDYAKTYNSNHNAVGGWHDIESNMERDLSLIERVEKPLKNYKVLSDWLQEAKSHYLKAQELGIENWEAAYNEYRKATHMFNDLANALQSNHKMENPLIQYKVGRTDEITLESFVTTTAENLQPDSEYLSNQSKETAIFTLAHSTIRYINNFHEDVQRLGMTEDFDEWRQISEDIVRSGGKGEEFQELMKKFEAKVKDISASM</sequence>
<protein>
    <submittedName>
        <fullName evidence="3">Uncharacterized protein</fullName>
    </submittedName>
</protein>